<evidence type="ECO:0000313" key="3">
    <source>
        <dbReference type="EMBL" id="MDI3406935.1"/>
    </source>
</evidence>
<dbReference type="Proteomes" id="UP001223978">
    <property type="component" value="Unassembled WGS sequence"/>
</dbReference>
<evidence type="ECO:0000256" key="1">
    <source>
        <dbReference type="SAM" id="MobiDB-lite"/>
    </source>
</evidence>
<dbReference type="Gene3D" id="3.30.300.30">
    <property type="match status" value="1"/>
</dbReference>
<dbReference type="InterPro" id="IPR045851">
    <property type="entry name" value="AMP-bd_C_sf"/>
</dbReference>
<evidence type="ECO:0000313" key="4">
    <source>
        <dbReference type="Proteomes" id="UP001223978"/>
    </source>
</evidence>
<dbReference type="RefSeq" id="WP_282544890.1">
    <property type="nucleotide sequence ID" value="NZ_JASCIQ010000027.1"/>
</dbReference>
<feature type="domain" description="AMP-binding enzyme C-terminal" evidence="2">
    <location>
        <begin position="2"/>
        <end position="49"/>
    </location>
</feature>
<keyword evidence="4" id="KW-1185">Reference proteome</keyword>
<organism evidence="3 4">
    <name type="scientific">Streptomyces cavernicola</name>
    <dbReference type="NCBI Taxonomy" id="3043613"/>
    <lineage>
        <taxon>Bacteria</taxon>
        <taxon>Bacillati</taxon>
        <taxon>Actinomycetota</taxon>
        <taxon>Actinomycetes</taxon>
        <taxon>Kitasatosporales</taxon>
        <taxon>Streptomycetaceae</taxon>
        <taxon>Streptomyces</taxon>
    </lineage>
</organism>
<sequence>MPTAYVVPRPGSSATAEELMSYVADRVAPYQQVREVHFLDALPVSSAGKILKNELRARHAGTGEQPSISRQLRSTR</sequence>
<dbReference type="InterPro" id="IPR025110">
    <property type="entry name" value="AMP-bd_C"/>
</dbReference>
<evidence type="ECO:0000259" key="2">
    <source>
        <dbReference type="Pfam" id="PF13193"/>
    </source>
</evidence>
<comment type="caution">
    <text evidence="3">The sequence shown here is derived from an EMBL/GenBank/DDBJ whole genome shotgun (WGS) entry which is preliminary data.</text>
</comment>
<feature type="region of interest" description="Disordered" evidence="1">
    <location>
        <begin position="56"/>
        <end position="76"/>
    </location>
</feature>
<feature type="compositionally biased region" description="Polar residues" evidence="1">
    <location>
        <begin position="64"/>
        <end position="76"/>
    </location>
</feature>
<name>A0ABT6SG35_9ACTN</name>
<protein>
    <recommendedName>
        <fullName evidence="2">AMP-binding enzyme C-terminal domain-containing protein</fullName>
    </recommendedName>
</protein>
<proteinExistence type="predicted"/>
<reference evidence="3 4" key="1">
    <citation type="submission" date="2023-05" db="EMBL/GenBank/DDBJ databases">
        <title>Draft genome sequence of Streptomyces sp. B-S-A6 isolated from a cave soil in Thailand.</title>
        <authorList>
            <person name="Chamroensaksri N."/>
            <person name="Muangham S."/>
        </authorList>
    </citation>
    <scope>NUCLEOTIDE SEQUENCE [LARGE SCALE GENOMIC DNA]</scope>
    <source>
        <strain evidence="3 4">B-S-A6</strain>
    </source>
</reference>
<accession>A0ABT6SG35</accession>
<gene>
    <name evidence="3" type="ORF">QIS96_24365</name>
</gene>
<dbReference type="SUPFAM" id="SSF56801">
    <property type="entry name" value="Acetyl-CoA synthetase-like"/>
    <property type="match status" value="1"/>
</dbReference>
<dbReference type="Pfam" id="PF13193">
    <property type="entry name" value="AMP-binding_C"/>
    <property type="match status" value="1"/>
</dbReference>
<dbReference type="EMBL" id="JASCIQ010000027">
    <property type="protein sequence ID" value="MDI3406935.1"/>
    <property type="molecule type" value="Genomic_DNA"/>
</dbReference>